<evidence type="ECO:0000313" key="5">
    <source>
        <dbReference type="EMBL" id="PSB48117.1"/>
    </source>
</evidence>
<organism evidence="5 6">
    <name type="scientific">Chamaesiphon polymorphus CCALA 037</name>
    <dbReference type="NCBI Taxonomy" id="2107692"/>
    <lineage>
        <taxon>Bacteria</taxon>
        <taxon>Bacillati</taxon>
        <taxon>Cyanobacteriota</taxon>
        <taxon>Cyanophyceae</taxon>
        <taxon>Gomontiellales</taxon>
        <taxon>Chamaesiphonaceae</taxon>
        <taxon>Chamaesiphon</taxon>
    </lineage>
</organism>
<keyword evidence="2" id="KW-0456">Lyase</keyword>
<evidence type="ECO:0000256" key="1">
    <source>
        <dbReference type="ARBA" id="ARBA00022428"/>
    </source>
</evidence>
<dbReference type="Gene3D" id="3.40.50.1820">
    <property type="entry name" value="alpha/beta hydrolase"/>
    <property type="match status" value="1"/>
</dbReference>
<accession>A0A2T1FSZ8</accession>
<evidence type="ECO:0000256" key="2">
    <source>
        <dbReference type="ARBA" id="ARBA00023239"/>
    </source>
</evidence>
<evidence type="ECO:0000256" key="3">
    <source>
        <dbReference type="NCBIfam" id="TIGR03695"/>
    </source>
</evidence>
<dbReference type="RefSeq" id="WP_106310859.1">
    <property type="nucleotide sequence ID" value="NZ_PVWO01000447.1"/>
</dbReference>
<gene>
    <name evidence="5" type="primary">menH</name>
    <name evidence="5" type="ORF">C7B77_24025</name>
</gene>
<comment type="caution">
    <text evidence="5">The sequence shown here is derived from an EMBL/GenBank/DDBJ whole genome shotgun (WGS) entry which is preliminary data.</text>
</comment>
<dbReference type="SUPFAM" id="SSF53474">
    <property type="entry name" value="alpha/beta-Hydrolases"/>
    <property type="match status" value="1"/>
</dbReference>
<dbReference type="InterPro" id="IPR029058">
    <property type="entry name" value="AB_hydrolase_fold"/>
</dbReference>
<dbReference type="NCBIfam" id="TIGR03695">
    <property type="entry name" value="menH_SHCHC"/>
    <property type="match status" value="1"/>
</dbReference>
<dbReference type="InterPro" id="IPR022485">
    <property type="entry name" value="SHCHC_synthase_MenH"/>
</dbReference>
<dbReference type="Proteomes" id="UP000238937">
    <property type="component" value="Unassembled WGS sequence"/>
</dbReference>
<reference evidence="5 6" key="1">
    <citation type="submission" date="2018-03" db="EMBL/GenBank/DDBJ databases">
        <title>The ancient ancestry and fast evolution of plastids.</title>
        <authorList>
            <person name="Moore K.R."/>
            <person name="Magnabosco C."/>
            <person name="Momper L."/>
            <person name="Gold D.A."/>
            <person name="Bosak T."/>
            <person name="Fournier G.P."/>
        </authorList>
    </citation>
    <scope>NUCLEOTIDE SEQUENCE [LARGE SCALE GENOMIC DNA]</scope>
    <source>
        <strain evidence="5 6">CCALA 037</strain>
    </source>
</reference>
<dbReference type="InterPro" id="IPR000073">
    <property type="entry name" value="AB_hydrolase_1"/>
</dbReference>
<dbReference type="PRINTS" id="PR00111">
    <property type="entry name" value="ABHYDROLASE"/>
</dbReference>
<protein>
    <recommendedName>
        <fullName evidence="3">2-succinyl-6-hydroxy-2,4-cyclohexadiene-1-carboxylate synthase</fullName>
        <ecNumber evidence="3">4.2.99.20</ecNumber>
    </recommendedName>
</protein>
<feature type="domain" description="AB hydrolase-1" evidence="4">
    <location>
        <begin position="15"/>
        <end position="266"/>
    </location>
</feature>
<dbReference type="Pfam" id="PF00561">
    <property type="entry name" value="Abhydrolase_1"/>
    <property type="match status" value="1"/>
</dbReference>
<name>A0A2T1FSZ8_9CYAN</name>
<keyword evidence="1" id="KW-0474">Menaquinone biosynthesis</keyword>
<proteinExistence type="predicted"/>
<dbReference type="EMBL" id="PVWO01000447">
    <property type="protein sequence ID" value="PSB48117.1"/>
    <property type="molecule type" value="Genomic_DNA"/>
</dbReference>
<dbReference type="OrthoDB" id="9808398at2"/>
<dbReference type="PANTHER" id="PTHR42916">
    <property type="entry name" value="2-SUCCINYL-5-ENOLPYRUVYL-6-HYDROXY-3-CYCLOHEXENE-1-CARBOXYLATE SYNTHASE"/>
    <property type="match status" value="1"/>
</dbReference>
<dbReference type="GO" id="GO:0070205">
    <property type="term" value="F:2-succinyl-6-hydroxy-2,4-cyclohexadiene-1-carboxylate synthase activity"/>
    <property type="evidence" value="ECO:0007669"/>
    <property type="project" value="UniProtKB-UniRule"/>
</dbReference>
<dbReference type="AlphaFoldDB" id="A0A2T1FSZ8"/>
<dbReference type="PANTHER" id="PTHR42916:SF1">
    <property type="entry name" value="PROTEIN PHYLLO, CHLOROPLASTIC"/>
    <property type="match status" value="1"/>
</dbReference>
<evidence type="ECO:0000259" key="4">
    <source>
        <dbReference type="Pfam" id="PF00561"/>
    </source>
</evidence>
<dbReference type="GO" id="GO:0009234">
    <property type="term" value="P:menaquinone biosynthetic process"/>
    <property type="evidence" value="ECO:0007669"/>
    <property type="project" value="UniProtKB-UniRule"/>
</dbReference>
<keyword evidence="6" id="KW-1185">Reference proteome</keyword>
<dbReference type="EC" id="4.2.99.20" evidence="3"/>
<evidence type="ECO:0000313" key="6">
    <source>
        <dbReference type="Proteomes" id="UP000238937"/>
    </source>
</evidence>
<sequence length="275" mass="31411">MYRWHFTSTDDRTLPPLLLLHGWMGSSEDYTELIDRLKSQFYCIAIDLPGHGKTEVIDENTGYDFINTAKGIVDLLDSLEIERCSIAGYSFGGRLALYLALEFPDRFVGVASLLGQTLRERNENRVILESTSPGLPTASERQARIDRDRQIIDRLLTTSFDEFVRDWYRQSIFVGIDSRPDFPDLIRRRIATNQPSNLAKSLRYAGLGMQPYLGDKLKLSTRSISLIVGALDLKFVNIGRKLEQMCPSITLNIIPNCSHNIHFEQPELWLKLIDN</sequence>